<evidence type="ECO:0000256" key="1">
    <source>
        <dbReference type="SAM" id="MobiDB-lite"/>
    </source>
</evidence>
<dbReference type="GO" id="GO:0035091">
    <property type="term" value="F:phosphatidylinositol binding"/>
    <property type="evidence" value="ECO:0007669"/>
    <property type="project" value="InterPro"/>
</dbReference>
<feature type="compositionally biased region" description="Polar residues" evidence="1">
    <location>
        <begin position="1"/>
        <end position="20"/>
    </location>
</feature>
<evidence type="ECO:0000313" key="4">
    <source>
        <dbReference type="Proteomes" id="UP000799421"/>
    </source>
</evidence>
<accession>A0A6A7BY75</accession>
<dbReference type="InterPro" id="IPR008942">
    <property type="entry name" value="ENTH_VHS"/>
</dbReference>
<dbReference type="AlphaFoldDB" id="A0A6A7BY75"/>
<feature type="region of interest" description="Disordered" evidence="1">
    <location>
        <begin position="277"/>
        <end position="409"/>
    </location>
</feature>
<dbReference type="Proteomes" id="UP000799421">
    <property type="component" value="Unassembled WGS sequence"/>
</dbReference>
<evidence type="ECO:0000313" key="3">
    <source>
        <dbReference type="EMBL" id="KAF2860171.1"/>
    </source>
</evidence>
<dbReference type="SUPFAM" id="SSF89009">
    <property type="entry name" value="GAT-like domain"/>
    <property type="match status" value="1"/>
</dbReference>
<evidence type="ECO:0000259" key="2">
    <source>
        <dbReference type="Pfam" id="PF03127"/>
    </source>
</evidence>
<sequence length="430" mass="47202">MKRFSNFLNRGQSFDSSQDAPDSPEANASRAIKSFCESSPNGDEVLHLPVIVEAAESSPSAAARAAQLIRRYLADSRAPPRVHYNAIMLIRILGDNPGPTFTRCFDKTFVSTVKELWRSSSNSGTGQILRETLDHIESSRAWDPGPQMLIQMWQREKGKMLAMHPQRQPVIYSPSPPMPQGLPHQPRLPPPEEMASRVEEARNTAAILTQLVESTPAHSLVLTPLPKEFSERCQRAQKDIQGFIGCENPRLDSNTLHTLIDTAEQLNSAESAYQRAMLAARRAKETQNALNPSTATDSMGNTSLNLPPSPAPGPSKLGPSPVLGGTAQRSLVADPAVQSQSVHSQGSPADHGTHESSRHQHQADSQSSGDYRPLELSLTSERQPMPYAPPSQINPYEDPAEPPQSRHLARRTTFELENAYASSNVNLPRR</sequence>
<dbReference type="InterPro" id="IPR004152">
    <property type="entry name" value="GAT_dom"/>
</dbReference>
<protein>
    <recommendedName>
        <fullName evidence="2">GAT domain-containing protein</fullName>
    </recommendedName>
</protein>
<feature type="compositionally biased region" description="Polar residues" evidence="1">
    <location>
        <begin position="337"/>
        <end position="347"/>
    </location>
</feature>
<proteinExistence type="predicted"/>
<dbReference type="Pfam" id="PF03127">
    <property type="entry name" value="GAT"/>
    <property type="match status" value="1"/>
</dbReference>
<feature type="domain" description="GAT" evidence="2">
    <location>
        <begin position="202"/>
        <end position="278"/>
    </location>
</feature>
<dbReference type="SUPFAM" id="SSF48464">
    <property type="entry name" value="ENTH/VHS domain"/>
    <property type="match status" value="1"/>
</dbReference>
<dbReference type="OrthoDB" id="5393057at2759"/>
<feature type="compositionally biased region" description="Basic and acidic residues" evidence="1">
    <location>
        <begin position="351"/>
        <end position="362"/>
    </location>
</feature>
<organism evidence="3 4">
    <name type="scientific">Piedraia hortae CBS 480.64</name>
    <dbReference type="NCBI Taxonomy" id="1314780"/>
    <lineage>
        <taxon>Eukaryota</taxon>
        <taxon>Fungi</taxon>
        <taxon>Dikarya</taxon>
        <taxon>Ascomycota</taxon>
        <taxon>Pezizomycotina</taxon>
        <taxon>Dothideomycetes</taxon>
        <taxon>Dothideomycetidae</taxon>
        <taxon>Capnodiales</taxon>
        <taxon>Piedraiaceae</taxon>
        <taxon>Piedraia</taxon>
    </lineage>
</organism>
<gene>
    <name evidence="3" type="ORF">K470DRAFT_264649</name>
</gene>
<name>A0A6A7BY75_9PEZI</name>
<dbReference type="EMBL" id="MU005984">
    <property type="protein sequence ID" value="KAF2860171.1"/>
    <property type="molecule type" value="Genomic_DNA"/>
</dbReference>
<dbReference type="GO" id="GO:0043130">
    <property type="term" value="F:ubiquitin binding"/>
    <property type="evidence" value="ECO:0007669"/>
    <property type="project" value="InterPro"/>
</dbReference>
<feature type="region of interest" description="Disordered" evidence="1">
    <location>
        <begin position="1"/>
        <end position="29"/>
    </location>
</feature>
<feature type="compositionally biased region" description="Polar residues" evidence="1">
    <location>
        <begin position="286"/>
        <end position="306"/>
    </location>
</feature>
<dbReference type="Gene3D" id="1.25.40.90">
    <property type="match status" value="1"/>
</dbReference>
<keyword evidence="4" id="KW-1185">Reference proteome</keyword>
<reference evidence="3" key="1">
    <citation type="journal article" date="2020" name="Stud. Mycol.">
        <title>101 Dothideomycetes genomes: a test case for predicting lifestyles and emergence of pathogens.</title>
        <authorList>
            <person name="Haridas S."/>
            <person name="Albert R."/>
            <person name="Binder M."/>
            <person name="Bloem J."/>
            <person name="Labutti K."/>
            <person name="Salamov A."/>
            <person name="Andreopoulos B."/>
            <person name="Baker S."/>
            <person name="Barry K."/>
            <person name="Bills G."/>
            <person name="Bluhm B."/>
            <person name="Cannon C."/>
            <person name="Castanera R."/>
            <person name="Culley D."/>
            <person name="Daum C."/>
            <person name="Ezra D."/>
            <person name="Gonzalez J."/>
            <person name="Henrissat B."/>
            <person name="Kuo A."/>
            <person name="Liang C."/>
            <person name="Lipzen A."/>
            <person name="Lutzoni F."/>
            <person name="Magnuson J."/>
            <person name="Mondo S."/>
            <person name="Nolan M."/>
            <person name="Ohm R."/>
            <person name="Pangilinan J."/>
            <person name="Park H.-J."/>
            <person name="Ramirez L."/>
            <person name="Alfaro M."/>
            <person name="Sun H."/>
            <person name="Tritt A."/>
            <person name="Yoshinaga Y."/>
            <person name="Zwiers L.-H."/>
            <person name="Turgeon B."/>
            <person name="Goodwin S."/>
            <person name="Spatafora J."/>
            <person name="Crous P."/>
            <person name="Grigoriev I."/>
        </authorList>
    </citation>
    <scope>NUCLEOTIDE SEQUENCE</scope>
    <source>
        <strain evidence="3">CBS 480.64</strain>
    </source>
</reference>